<dbReference type="GO" id="GO:0033768">
    <property type="term" value="C:SUMO-targeted ubiquitin ligase complex"/>
    <property type="evidence" value="ECO:0007669"/>
    <property type="project" value="TreeGrafter"/>
</dbReference>
<dbReference type="Proteomes" id="UP000800200">
    <property type="component" value="Unassembled WGS sequence"/>
</dbReference>
<dbReference type="PANTHER" id="PTHR28042">
    <property type="entry name" value="E3 UBIQUITIN-PROTEIN LIGASE COMPLEX SLX5-SLX8 SUBUNIT SLX5"/>
    <property type="match status" value="1"/>
</dbReference>
<dbReference type="PANTHER" id="PTHR28042:SF1">
    <property type="entry name" value="E3 UBIQUITIN-PROTEIN LIGASE COMPLEX SLX5-SLX8 SUBUNIT SLX5"/>
    <property type="match status" value="1"/>
</dbReference>
<evidence type="ECO:0000256" key="3">
    <source>
        <dbReference type="ARBA" id="ARBA00022833"/>
    </source>
</evidence>
<feature type="region of interest" description="Disordered" evidence="4">
    <location>
        <begin position="97"/>
        <end position="175"/>
    </location>
</feature>
<accession>A0A6A6EGL7</accession>
<dbReference type="AlphaFoldDB" id="A0A6A6EGL7"/>
<evidence type="ECO:0008006" key="7">
    <source>
        <dbReference type="Google" id="ProtNLM"/>
    </source>
</evidence>
<keyword evidence="3" id="KW-0862">Zinc</keyword>
<sequence length="384" mass="42352">MDPDFGYGYSHRHKRTHAQMENDGTASPTWPSLGRLSASNEPRSPSHPHVSGLHLPRIENIMPSTQPTRFPGDGLDYRRPVSLSRNESQAAFIDLTTDDAGASVSSNRRTPPAGPSTTRAQRPPRFAREIIDIEEDDQPPQPTAIPDSPEIEFISARTIDPPRRPERTPFARDSPDEDDLEILEVHAIPSNRRRPPDRFGVGDIFGGLVDIHRLHEDRLQHFRAQINRIGNNPGGPAAPPRSRGPGGRPHIQVLNMPIMDFEMVGFDMGLGGGGLPPPQPPLIYDAPEPAPEGFTRSPAEGDVLLCPNCEDELCVGDTDVKKQVWILKACGHVYCGECATNRHSTSRRKGKERLVSRSKPFKTCAVEGCDKKASPHKAMIQVFL</sequence>
<feature type="compositionally biased region" description="Low complexity" evidence="4">
    <location>
        <begin position="228"/>
        <end position="243"/>
    </location>
</feature>
<keyword evidence="6" id="KW-1185">Reference proteome</keyword>
<feature type="compositionally biased region" description="Basic and acidic residues" evidence="4">
    <location>
        <begin position="160"/>
        <end position="174"/>
    </location>
</feature>
<reference evidence="5" key="1">
    <citation type="journal article" date="2020" name="Stud. Mycol.">
        <title>101 Dothideomycetes genomes: a test case for predicting lifestyles and emergence of pathogens.</title>
        <authorList>
            <person name="Haridas S."/>
            <person name="Albert R."/>
            <person name="Binder M."/>
            <person name="Bloem J."/>
            <person name="Labutti K."/>
            <person name="Salamov A."/>
            <person name="Andreopoulos B."/>
            <person name="Baker S."/>
            <person name="Barry K."/>
            <person name="Bills G."/>
            <person name="Bluhm B."/>
            <person name="Cannon C."/>
            <person name="Castanera R."/>
            <person name="Culley D."/>
            <person name="Daum C."/>
            <person name="Ezra D."/>
            <person name="Gonzalez J."/>
            <person name="Henrissat B."/>
            <person name="Kuo A."/>
            <person name="Liang C."/>
            <person name="Lipzen A."/>
            <person name="Lutzoni F."/>
            <person name="Magnuson J."/>
            <person name="Mondo S."/>
            <person name="Nolan M."/>
            <person name="Ohm R."/>
            <person name="Pangilinan J."/>
            <person name="Park H.-J."/>
            <person name="Ramirez L."/>
            <person name="Alfaro M."/>
            <person name="Sun H."/>
            <person name="Tritt A."/>
            <person name="Yoshinaga Y."/>
            <person name="Zwiers L.-H."/>
            <person name="Turgeon B."/>
            <person name="Goodwin S."/>
            <person name="Spatafora J."/>
            <person name="Crous P."/>
            <person name="Grigoriev I."/>
        </authorList>
    </citation>
    <scope>NUCLEOTIDE SEQUENCE</scope>
    <source>
        <strain evidence="5">CBS 207.26</strain>
    </source>
</reference>
<feature type="region of interest" description="Disordered" evidence="4">
    <location>
        <begin position="228"/>
        <end position="248"/>
    </location>
</feature>
<dbReference type="InterPro" id="IPR017907">
    <property type="entry name" value="Znf_RING_CS"/>
</dbReference>
<dbReference type="PROSITE" id="PS00518">
    <property type="entry name" value="ZF_RING_1"/>
    <property type="match status" value="1"/>
</dbReference>
<protein>
    <recommendedName>
        <fullName evidence="7">RING-type domain-containing protein</fullName>
    </recommendedName>
</protein>
<dbReference type="GO" id="GO:0008270">
    <property type="term" value="F:zinc ion binding"/>
    <property type="evidence" value="ECO:0007669"/>
    <property type="project" value="UniProtKB-KW"/>
</dbReference>
<keyword evidence="1" id="KW-0479">Metal-binding</keyword>
<evidence type="ECO:0000256" key="4">
    <source>
        <dbReference type="SAM" id="MobiDB-lite"/>
    </source>
</evidence>
<keyword evidence="2" id="KW-0863">Zinc-finger</keyword>
<gene>
    <name evidence="5" type="ORF">K469DRAFT_25949</name>
</gene>
<evidence type="ECO:0000313" key="5">
    <source>
        <dbReference type="EMBL" id="KAF2190225.1"/>
    </source>
</evidence>
<dbReference type="GO" id="GO:0004842">
    <property type="term" value="F:ubiquitin-protein transferase activity"/>
    <property type="evidence" value="ECO:0007669"/>
    <property type="project" value="TreeGrafter"/>
</dbReference>
<evidence type="ECO:0000313" key="6">
    <source>
        <dbReference type="Proteomes" id="UP000800200"/>
    </source>
</evidence>
<evidence type="ECO:0000256" key="2">
    <source>
        <dbReference type="ARBA" id="ARBA00022771"/>
    </source>
</evidence>
<feature type="region of interest" description="Disordered" evidence="4">
    <location>
        <begin position="1"/>
        <end position="82"/>
    </location>
</feature>
<proteinExistence type="predicted"/>
<organism evidence="5 6">
    <name type="scientific">Zopfia rhizophila CBS 207.26</name>
    <dbReference type="NCBI Taxonomy" id="1314779"/>
    <lineage>
        <taxon>Eukaryota</taxon>
        <taxon>Fungi</taxon>
        <taxon>Dikarya</taxon>
        <taxon>Ascomycota</taxon>
        <taxon>Pezizomycotina</taxon>
        <taxon>Dothideomycetes</taxon>
        <taxon>Dothideomycetes incertae sedis</taxon>
        <taxon>Zopfiaceae</taxon>
        <taxon>Zopfia</taxon>
    </lineage>
</organism>
<dbReference type="EMBL" id="ML994619">
    <property type="protein sequence ID" value="KAF2190225.1"/>
    <property type="molecule type" value="Genomic_DNA"/>
</dbReference>
<evidence type="ECO:0000256" key="1">
    <source>
        <dbReference type="ARBA" id="ARBA00022723"/>
    </source>
</evidence>
<name>A0A6A6EGL7_9PEZI</name>
<dbReference type="InterPro" id="IPR038886">
    <property type="entry name" value="E3_SLX5/Rfp1"/>
</dbReference>
<feature type="compositionally biased region" description="Polar residues" evidence="4">
    <location>
        <begin position="103"/>
        <end position="120"/>
    </location>
</feature>
<dbReference type="OrthoDB" id="2398441at2759"/>
<dbReference type="SUPFAM" id="SSF57850">
    <property type="entry name" value="RING/U-box"/>
    <property type="match status" value="1"/>
</dbReference>